<reference evidence="2" key="2">
    <citation type="journal article" date="2019" name="IMA Fungus">
        <title>Genome sequencing and comparison of five Tilletia species to identify candidate genes for the detection of regulated species infecting wheat.</title>
        <authorList>
            <person name="Nguyen H.D.T."/>
            <person name="Sultana T."/>
            <person name="Kesanakurti P."/>
            <person name="Hambleton S."/>
        </authorList>
    </citation>
    <scope>NUCLEOTIDE SEQUENCE</scope>
    <source>
        <strain evidence="2">DAOMC 238032</strain>
    </source>
</reference>
<protein>
    <submittedName>
        <fullName evidence="2">Uncharacterized protein</fullName>
    </submittedName>
</protein>
<name>A0A177VFU5_9BASI</name>
<dbReference type="InterPro" id="IPR036770">
    <property type="entry name" value="Ankyrin_rpt-contain_sf"/>
</dbReference>
<reference evidence="2" key="1">
    <citation type="submission" date="2016-04" db="EMBL/GenBank/DDBJ databases">
        <authorList>
            <person name="Nguyen H.D."/>
            <person name="Kesanakurti P."/>
            <person name="Cullis J."/>
            <person name="Levesque C.A."/>
            <person name="Hambleton S."/>
        </authorList>
    </citation>
    <scope>NUCLEOTIDE SEQUENCE</scope>
    <source>
        <strain evidence="2">DAOMC 238032</strain>
    </source>
</reference>
<sequence length="135" mass="13406">MPMGILQQARTTGQQHQQQQAAPVETPAEIAGAARAPFVFGAAPAAIASAIAGAASSSAGAAAGSMMSAVRRGGAINLYIVTDDPGHTVLHWAAALGRLELVSVLLAARPLVRSAGPQAAPLATDVDVLISSSSS</sequence>
<evidence type="ECO:0000313" key="3">
    <source>
        <dbReference type="Proteomes" id="UP000077671"/>
    </source>
</evidence>
<dbReference type="EMBL" id="LWDD02003234">
    <property type="protein sequence ID" value="KAE8237721.1"/>
    <property type="molecule type" value="Genomic_DNA"/>
</dbReference>
<evidence type="ECO:0000256" key="1">
    <source>
        <dbReference type="SAM" id="MobiDB-lite"/>
    </source>
</evidence>
<dbReference type="Proteomes" id="UP000077671">
    <property type="component" value="Unassembled WGS sequence"/>
</dbReference>
<dbReference type="AlphaFoldDB" id="A0A177VFU5"/>
<accession>A0A177VFU5</accession>
<evidence type="ECO:0000313" key="2">
    <source>
        <dbReference type="EMBL" id="KAE8237721.1"/>
    </source>
</evidence>
<gene>
    <name evidence="2" type="ORF">A4X03_0g9055</name>
</gene>
<organism evidence="2 3">
    <name type="scientific">Tilletia caries</name>
    <name type="common">wheat bunt fungus</name>
    <dbReference type="NCBI Taxonomy" id="13290"/>
    <lineage>
        <taxon>Eukaryota</taxon>
        <taxon>Fungi</taxon>
        <taxon>Dikarya</taxon>
        <taxon>Basidiomycota</taxon>
        <taxon>Ustilaginomycotina</taxon>
        <taxon>Exobasidiomycetes</taxon>
        <taxon>Tilletiales</taxon>
        <taxon>Tilletiaceae</taxon>
        <taxon>Tilletia</taxon>
    </lineage>
</organism>
<feature type="region of interest" description="Disordered" evidence="1">
    <location>
        <begin position="1"/>
        <end position="26"/>
    </location>
</feature>
<proteinExistence type="predicted"/>
<feature type="compositionally biased region" description="Low complexity" evidence="1">
    <location>
        <begin position="7"/>
        <end position="22"/>
    </location>
</feature>
<dbReference type="Gene3D" id="1.25.40.20">
    <property type="entry name" value="Ankyrin repeat-containing domain"/>
    <property type="match status" value="1"/>
</dbReference>
<comment type="caution">
    <text evidence="2">The sequence shown here is derived from an EMBL/GenBank/DDBJ whole genome shotgun (WGS) entry which is preliminary data.</text>
</comment>